<evidence type="ECO:0000313" key="2">
    <source>
        <dbReference type="Proteomes" id="UP001279410"/>
    </source>
</evidence>
<dbReference type="AlphaFoldDB" id="A0AAD3NHM7"/>
<comment type="caution">
    <text evidence="1">The sequence shown here is derived from an EMBL/GenBank/DDBJ whole genome shotgun (WGS) entry which is preliminary data.</text>
</comment>
<proteinExistence type="predicted"/>
<reference evidence="1" key="1">
    <citation type="submission" date="2022-08" db="EMBL/GenBank/DDBJ databases">
        <title>Genome sequencing of akame (Lates japonicus).</title>
        <authorList>
            <person name="Hashiguchi Y."/>
            <person name="Takahashi H."/>
        </authorList>
    </citation>
    <scope>NUCLEOTIDE SEQUENCE</scope>
    <source>
        <strain evidence="1">Kochi</strain>
    </source>
</reference>
<dbReference type="EMBL" id="BRZM01001136">
    <property type="protein sequence ID" value="GLD72640.1"/>
    <property type="molecule type" value="Genomic_DNA"/>
</dbReference>
<organism evidence="1 2">
    <name type="scientific">Lates japonicus</name>
    <name type="common">Japanese lates</name>
    <dbReference type="NCBI Taxonomy" id="270547"/>
    <lineage>
        <taxon>Eukaryota</taxon>
        <taxon>Metazoa</taxon>
        <taxon>Chordata</taxon>
        <taxon>Craniata</taxon>
        <taxon>Vertebrata</taxon>
        <taxon>Euteleostomi</taxon>
        <taxon>Actinopterygii</taxon>
        <taxon>Neopterygii</taxon>
        <taxon>Teleostei</taxon>
        <taxon>Neoteleostei</taxon>
        <taxon>Acanthomorphata</taxon>
        <taxon>Carangaria</taxon>
        <taxon>Carangaria incertae sedis</taxon>
        <taxon>Centropomidae</taxon>
        <taxon>Lates</taxon>
    </lineage>
</organism>
<protein>
    <submittedName>
        <fullName evidence="1">Protein phosphatase Slingshot homolog 2 isoform X1</fullName>
    </submittedName>
</protein>
<sequence>MVSILRCRRIRPPDATLKELGYCNHNRFTTENDQLVILTYHLPYILFQRYNVGAEPEDSAKSNTALRSDSHTFNCIVTAVQEEVRSVGEPLLLPPQTPACGPQRKELDRLAVAAVTVPLLLCPTHTMAPHPTSLLPNSSVLTQGLLHLSF</sequence>
<evidence type="ECO:0000313" key="1">
    <source>
        <dbReference type="EMBL" id="GLD72640.1"/>
    </source>
</evidence>
<keyword evidence="2" id="KW-1185">Reference proteome</keyword>
<gene>
    <name evidence="1" type="ORF">AKAME5_002396500</name>
</gene>
<dbReference type="Proteomes" id="UP001279410">
    <property type="component" value="Unassembled WGS sequence"/>
</dbReference>
<name>A0AAD3NHM7_LATJO</name>
<accession>A0AAD3NHM7</accession>